<evidence type="ECO:0000256" key="1">
    <source>
        <dbReference type="ARBA" id="ARBA00022669"/>
    </source>
</evidence>
<protein>
    <recommendedName>
        <fullName evidence="4">Chitin-binding type-1 domain-containing protein</fullName>
    </recommendedName>
</protein>
<accession>A0A5N6KZL1</accession>
<sequence length="112" mass="12057">MNSYTLIVLSFAFLLGTSVEQCGRQARNGLCLNGLCSSQHGWCGTKLAYYGAGCQSQCRPSTTPSNPTAEDSTPTMLSSLLPDLSVASAQRVMLTPIRGSLQLSWLKPLMRL</sequence>
<evidence type="ECO:0000259" key="4">
    <source>
        <dbReference type="PROSITE" id="PS50941"/>
    </source>
</evidence>
<keyword evidence="6" id="KW-1185">Reference proteome</keyword>
<gene>
    <name evidence="5" type="ORF">FH972_024832</name>
</gene>
<name>A0A5N6KZL1_9ROSI</name>
<dbReference type="InterPro" id="IPR001002">
    <property type="entry name" value="Chitin-bd_1"/>
</dbReference>
<dbReference type="OrthoDB" id="5985073at2759"/>
<keyword evidence="1 2" id="KW-0147">Chitin-binding</keyword>
<dbReference type="SUPFAM" id="SSF57016">
    <property type="entry name" value="Plant lectins/antimicrobial peptides"/>
    <property type="match status" value="1"/>
</dbReference>
<dbReference type="EMBL" id="VIBQ01000029">
    <property type="protein sequence ID" value="KAB8408220.1"/>
    <property type="molecule type" value="Genomic_DNA"/>
</dbReference>
<keyword evidence="3" id="KW-0732">Signal</keyword>
<dbReference type="SMART" id="SM00270">
    <property type="entry name" value="ChtBD1"/>
    <property type="match status" value="1"/>
</dbReference>
<feature type="disulfide bond" evidence="2">
    <location>
        <begin position="31"/>
        <end position="43"/>
    </location>
</feature>
<reference evidence="5 6" key="1">
    <citation type="submission" date="2019-06" db="EMBL/GenBank/DDBJ databases">
        <title>A chromosomal-level reference genome of Carpinus fangiana (Coryloideae, Betulaceae).</title>
        <authorList>
            <person name="Yang X."/>
            <person name="Wang Z."/>
            <person name="Zhang L."/>
            <person name="Hao G."/>
            <person name="Liu J."/>
            <person name="Yang Y."/>
        </authorList>
    </citation>
    <scope>NUCLEOTIDE SEQUENCE [LARGE SCALE GENOMIC DNA]</scope>
    <source>
        <strain evidence="5">Cfa_2016G</strain>
        <tissue evidence="5">Leaf</tissue>
    </source>
</reference>
<organism evidence="5 6">
    <name type="scientific">Carpinus fangiana</name>
    <dbReference type="NCBI Taxonomy" id="176857"/>
    <lineage>
        <taxon>Eukaryota</taxon>
        <taxon>Viridiplantae</taxon>
        <taxon>Streptophyta</taxon>
        <taxon>Embryophyta</taxon>
        <taxon>Tracheophyta</taxon>
        <taxon>Spermatophyta</taxon>
        <taxon>Magnoliopsida</taxon>
        <taxon>eudicotyledons</taxon>
        <taxon>Gunneridae</taxon>
        <taxon>Pentapetalae</taxon>
        <taxon>rosids</taxon>
        <taxon>fabids</taxon>
        <taxon>Fagales</taxon>
        <taxon>Betulaceae</taxon>
        <taxon>Carpinus</taxon>
    </lineage>
</organism>
<dbReference type="InterPro" id="IPR036861">
    <property type="entry name" value="Endochitinase-like_sf"/>
</dbReference>
<dbReference type="Proteomes" id="UP000327013">
    <property type="component" value="Unassembled WGS sequence"/>
</dbReference>
<proteinExistence type="predicted"/>
<evidence type="ECO:0000256" key="2">
    <source>
        <dbReference type="PROSITE-ProRule" id="PRU00261"/>
    </source>
</evidence>
<dbReference type="AlphaFoldDB" id="A0A5N6KZL1"/>
<dbReference type="GO" id="GO:0008061">
    <property type="term" value="F:chitin binding"/>
    <property type="evidence" value="ECO:0007669"/>
    <property type="project" value="UniProtKB-UniRule"/>
</dbReference>
<dbReference type="PROSITE" id="PS50941">
    <property type="entry name" value="CHIT_BIND_I_2"/>
    <property type="match status" value="1"/>
</dbReference>
<evidence type="ECO:0000256" key="3">
    <source>
        <dbReference type="SAM" id="SignalP"/>
    </source>
</evidence>
<dbReference type="Gene3D" id="3.30.60.10">
    <property type="entry name" value="Endochitinase-like"/>
    <property type="match status" value="1"/>
</dbReference>
<feature type="domain" description="Chitin-binding type-1" evidence="4">
    <location>
        <begin position="19"/>
        <end position="60"/>
    </location>
</feature>
<comment type="caution">
    <text evidence="2">Lacks conserved residue(s) required for the propagation of feature annotation.</text>
</comment>
<comment type="caution">
    <text evidence="5">The sequence shown here is derived from an EMBL/GenBank/DDBJ whole genome shotgun (WGS) entry which is preliminary data.</text>
</comment>
<keyword evidence="2" id="KW-1015">Disulfide bond</keyword>
<evidence type="ECO:0000313" key="6">
    <source>
        <dbReference type="Proteomes" id="UP000327013"/>
    </source>
</evidence>
<dbReference type="Pfam" id="PF00187">
    <property type="entry name" value="Chitin_bind_1"/>
    <property type="match status" value="1"/>
</dbReference>
<feature type="disulfide bond" evidence="2">
    <location>
        <begin position="54"/>
        <end position="58"/>
    </location>
</feature>
<evidence type="ECO:0000313" key="5">
    <source>
        <dbReference type="EMBL" id="KAB8408220.1"/>
    </source>
</evidence>
<feature type="chain" id="PRO_5024273594" description="Chitin-binding type-1 domain-containing protein" evidence="3">
    <location>
        <begin position="19"/>
        <end position="112"/>
    </location>
</feature>
<dbReference type="CDD" id="cd06921">
    <property type="entry name" value="ChtBD1_GH19_hevein"/>
    <property type="match status" value="1"/>
</dbReference>
<feature type="signal peptide" evidence="3">
    <location>
        <begin position="1"/>
        <end position="18"/>
    </location>
</feature>